<evidence type="ECO:0000259" key="4">
    <source>
        <dbReference type="PROSITE" id="PS50932"/>
    </source>
</evidence>
<dbReference type="InterPro" id="IPR028082">
    <property type="entry name" value="Peripla_BP_I"/>
</dbReference>
<dbReference type="Gene3D" id="3.40.50.2300">
    <property type="match status" value="2"/>
</dbReference>
<keyword evidence="6" id="KW-1185">Reference proteome</keyword>
<dbReference type="PANTHER" id="PTHR30146:SF109">
    <property type="entry name" value="HTH-TYPE TRANSCRIPTIONAL REGULATOR GALS"/>
    <property type="match status" value="1"/>
</dbReference>
<sequence length="355" mass="39306">MKQVTIYDIAKEAKVSVATVSRVLNGTAPVKISTRAKIEALIQKHQFQPNAMARSLLSKETGIIGVILPDLTNPFFPEVFAGAEKEAQESGHTFLLCNTMGDYAKESEYLNIMQEKRVDGILFIGGRINLKECEPDLVQEMVEHAKKIPMVLINGNLRDTELTRVATDEYAGTMLAMRHLIELGHKRIGFIGGESHMTTTSNKLRAFRKSLRDAGLPVREDWILPDSFSMESGKQQMENLLEKKDRPTAVCCVNDFTAIGAIKTAIEHGLKVPDDMSIVGFDDIPLAHHVIPELTTVSQQASELGRTAMKVLRQLINKGKVKKLTSLEPQLAVRQSTAPAMMPSYSESFREISSG</sequence>
<protein>
    <submittedName>
        <fullName evidence="5">LacI family DNA-binding transcriptional regulator</fullName>
    </submittedName>
</protein>
<gene>
    <name evidence="5" type="ORF">ACFPPD_16095</name>
</gene>
<dbReference type="InterPro" id="IPR010982">
    <property type="entry name" value="Lambda_DNA-bd_dom_sf"/>
</dbReference>
<name>A0ABW0M039_9BACL</name>
<evidence type="ECO:0000313" key="6">
    <source>
        <dbReference type="Proteomes" id="UP001596105"/>
    </source>
</evidence>
<dbReference type="RefSeq" id="WP_209748404.1">
    <property type="nucleotide sequence ID" value="NZ_JBHSMH010000054.1"/>
</dbReference>
<keyword evidence="2 5" id="KW-0238">DNA-binding</keyword>
<dbReference type="EMBL" id="JBHSMH010000054">
    <property type="protein sequence ID" value="MFC5470228.1"/>
    <property type="molecule type" value="Genomic_DNA"/>
</dbReference>
<proteinExistence type="predicted"/>
<comment type="caution">
    <text evidence="5">The sequence shown here is derived from an EMBL/GenBank/DDBJ whole genome shotgun (WGS) entry which is preliminary data.</text>
</comment>
<dbReference type="SUPFAM" id="SSF53822">
    <property type="entry name" value="Periplasmic binding protein-like I"/>
    <property type="match status" value="1"/>
</dbReference>
<dbReference type="Gene3D" id="1.10.260.40">
    <property type="entry name" value="lambda repressor-like DNA-binding domains"/>
    <property type="match status" value="1"/>
</dbReference>
<keyword evidence="1" id="KW-0805">Transcription regulation</keyword>
<dbReference type="PANTHER" id="PTHR30146">
    <property type="entry name" value="LACI-RELATED TRANSCRIPTIONAL REPRESSOR"/>
    <property type="match status" value="1"/>
</dbReference>
<dbReference type="CDD" id="cd01392">
    <property type="entry name" value="HTH_LacI"/>
    <property type="match status" value="1"/>
</dbReference>
<dbReference type="CDD" id="cd06267">
    <property type="entry name" value="PBP1_LacI_sugar_binding-like"/>
    <property type="match status" value="1"/>
</dbReference>
<reference evidence="6" key="1">
    <citation type="journal article" date="2019" name="Int. J. Syst. Evol. Microbiol.">
        <title>The Global Catalogue of Microorganisms (GCM) 10K type strain sequencing project: providing services to taxonomists for standard genome sequencing and annotation.</title>
        <authorList>
            <consortium name="The Broad Institute Genomics Platform"/>
            <consortium name="The Broad Institute Genome Sequencing Center for Infectious Disease"/>
            <person name="Wu L."/>
            <person name="Ma J."/>
        </authorList>
    </citation>
    <scope>NUCLEOTIDE SEQUENCE [LARGE SCALE GENOMIC DNA]</scope>
    <source>
        <strain evidence="6">CCUG 57113</strain>
    </source>
</reference>
<dbReference type="GO" id="GO:0003677">
    <property type="term" value="F:DNA binding"/>
    <property type="evidence" value="ECO:0007669"/>
    <property type="project" value="UniProtKB-KW"/>
</dbReference>
<evidence type="ECO:0000256" key="1">
    <source>
        <dbReference type="ARBA" id="ARBA00023015"/>
    </source>
</evidence>
<evidence type="ECO:0000256" key="3">
    <source>
        <dbReference type="ARBA" id="ARBA00023163"/>
    </source>
</evidence>
<dbReference type="Pfam" id="PF13377">
    <property type="entry name" value="Peripla_BP_3"/>
    <property type="match status" value="1"/>
</dbReference>
<accession>A0ABW0M039</accession>
<dbReference type="InterPro" id="IPR046335">
    <property type="entry name" value="LacI/GalR-like_sensor"/>
</dbReference>
<dbReference type="Pfam" id="PF00356">
    <property type="entry name" value="LacI"/>
    <property type="match status" value="1"/>
</dbReference>
<organism evidence="5 6">
    <name type="scientific">Cohnella suwonensis</name>
    <dbReference type="NCBI Taxonomy" id="696072"/>
    <lineage>
        <taxon>Bacteria</taxon>
        <taxon>Bacillati</taxon>
        <taxon>Bacillota</taxon>
        <taxon>Bacilli</taxon>
        <taxon>Bacillales</taxon>
        <taxon>Paenibacillaceae</taxon>
        <taxon>Cohnella</taxon>
    </lineage>
</organism>
<keyword evidence="3" id="KW-0804">Transcription</keyword>
<dbReference type="PROSITE" id="PS50932">
    <property type="entry name" value="HTH_LACI_2"/>
    <property type="match status" value="1"/>
</dbReference>
<evidence type="ECO:0000313" key="5">
    <source>
        <dbReference type="EMBL" id="MFC5470228.1"/>
    </source>
</evidence>
<dbReference type="SMART" id="SM00354">
    <property type="entry name" value="HTH_LACI"/>
    <property type="match status" value="1"/>
</dbReference>
<dbReference type="SUPFAM" id="SSF47413">
    <property type="entry name" value="lambda repressor-like DNA-binding domains"/>
    <property type="match status" value="1"/>
</dbReference>
<evidence type="ECO:0000256" key="2">
    <source>
        <dbReference type="ARBA" id="ARBA00023125"/>
    </source>
</evidence>
<feature type="domain" description="HTH lacI-type" evidence="4">
    <location>
        <begin position="4"/>
        <end position="58"/>
    </location>
</feature>
<dbReference type="PRINTS" id="PR00036">
    <property type="entry name" value="HTHLACI"/>
</dbReference>
<dbReference type="Proteomes" id="UP001596105">
    <property type="component" value="Unassembled WGS sequence"/>
</dbReference>
<dbReference type="InterPro" id="IPR000843">
    <property type="entry name" value="HTH_LacI"/>
</dbReference>
<dbReference type="PROSITE" id="PS00356">
    <property type="entry name" value="HTH_LACI_1"/>
    <property type="match status" value="1"/>
</dbReference>